<keyword evidence="5 6" id="KW-0482">Metalloprotease</keyword>
<comment type="similarity">
    <text evidence="6">Belongs to the peptidase M48 family.</text>
</comment>
<evidence type="ECO:0000256" key="2">
    <source>
        <dbReference type="ARBA" id="ARBA00022723"/>
    </source>
</evidence>
<dbReference type="PANTHER" id="PTHR22726">
    <property type="entry name" value="METALLOENDOPEPTIDASE OMA1"/>
    <property type="match status" value="1"/>
</dbReference>
<dbReference type="GO" id="GO:0004222">
    <property type="term" value="F:metalloendopeptidase activity"/>
    <property type="evidence" value="ECO:0007669"/>
    <property type="project" value="InterPro"/>
</dbReference>
<keyword evidence="2" id="KW-0479">Metal-binding</keyword>
<protein>
    <recommendedName>
        <fullName evidence="7">Peptidase M48 domain-containing protein</fullName>
    </recommendedName>
</protein>
<evidence type="ECO:0000256" key="4">
    <source>
        <dbReference type="ARBA" id="ARBA00022833"/>
    </source>
</evidence>
<dbReference type="InterPro" id="IPR001915">
    <property type="entry name" value="Peptidase_M48"/>
</dbReference>
<accession>N1QZP3</accession>
<dbReference type="AlphaFoldDB" id="N1QZP3"/>
<evidence type="ECO:0000256" key="5">
    <source>
        <dbReference type="ARBA" id="ARBA00023049"/>
    </source>
</evidence>
<dbReference type="Pfam" id="PF01435">
    <property type="entry name" value="Peptidase_M48"/>
    <property type="match status" value="1"/>
</dbReference>
<keyword evidence="1 6" id="KW-0645">Protease</keyword>
<sequence length="158" mass="17681">MELAGGVHRSLANKALDRVAVGELNWEAVVLRHDSVNAYVLYTGKIVVFTRLLRRLHTDAEIAAVLGHEEIEADYIGMMLLAAAGYDPHEAPRALEKVGKMERKSTLEKLLSSLSHPSCKKRSQLLSQPRVMRKAMTLYTQVKGKNDCRTCFMPSTCR</sequence>
<keyword evidence="4 6" id="KW-0862">Zinc</keyword>
<evidence type="ECO:0000313" key="8">
    <source>
        <dbReference type="EnsemblPlants" id="EMT17142"/>
    </source>
</evidence>
<evidence type="ECO:0000256" key="1">
    <source>
        <dbReference type="ARBA" id="ARBA00022670"/>
    </source>
</evidence>
<dbReference type="Gene3D" id="3.30.2010.10">
    <property type="entry name" value="Metalloproteases ('zincins'), catalytic domain"/>
    <property type="match status" value="1"/>
</dbReference>
<dbReference type="GO" id="GO:0051603">
    <property type="term" value="P:proteolysis involved in protein catabolic process"/>
    <property type="evidence" value="ECO:0007669"/>
    <property type="project" value="TreeGrafter"/>
</dbReference>
<proteinExistence type="inferred from homology"/>
<reference evidence="8" key="1">
    <citation type="submission" date="2015-06" db="UniProtKB">
        <authorList>
            <consortium name="EnsemblPlants"/>
        </authorList>
    </citation>
    <scope>IDENTIFICATION</scope>
</reference>
<feature type="domain" description="Peptidase M48" evidence="7">
    <location>
        <begin position="12"/>
        <end position="69"/>
    </location>
</feature>
<dbReference type="PANTHER" id="PTHR22726:SF1">
    <property type="entry name" value="METALLOENDOPEPTIDASE OMA1, MITOCHONDRIAL"/>
    <property type="match status" value="1"/>
</dbReference>
<name>N1QZP3_AEGTA</name>
<comment type="cofactor">
    <cofactor evidence="6">
        <name>Zn(2+)</name>
        <dbReference type="ChEBI" id="CHEBI:29105"/>
    </cofactor>
    <text evidence="6">Binds 1 zinc ion per subunit.</text>
</comment>
<keyword evidence="3 6" id="KW-0378">Hydrolase</keyword>
<dbReference type="EnsemblPlants" id="EMT17142">
    <property type="protein sequence ID" value="EMT17142"/>
    <property type="gene ID" value="F775_04987"/>
</dbReference>
<organism evidence="8">
    <name type="scientific">Aegilops tauschii</name>
    <name type="common">Tausch's goatgrass</name>
    <name type="synonym">Aegilops squarrosa</name>
    <dbReference type="NCBI Taxonomy" id="37682"/>
    <lineage>
        <taxon>Eukaryota</taxon>
        <taxon>Viridiplantae</taxon>
        <taxon>Streptophyta</taxon>
        <taxon>Embryophyta</taxon>
        <taxon>Tracheophyta</taxon>
        <taxon>Spermatophyta</taxon>
        <taxon>Magnoliopsida</taxon>
        <taxon>Liliopsida</taxon>
        <taxon>Poales</taxon>
        <taxon>Poaceae</taxon>
        <taxon>BOP clade</taxon>
        <taxon>Pooideae</taxon>
        <taxon>Triticodae</taxon>
        <taxon>Triticeae</taxon>
        <taxon>Triticinae</taxon>
        <taxon>Aegilops</taxon>
    </lineage>
</organism>
<evidence type="ECO:0000256" key="6">
    <source>
        <dbReference type="RuleBase" id="RU003983"/>
    </source>
</evidence>
<dbReference type="GO" id="GO:0016020">
    <property type="term" value="C:membrane"/>
    <property type="evidence" value="ECO:0007669"/>
    <property type="project" value="TreeGrafter"/>
</dbReference>
<evidence type="ECO:0000259" key="7">
    <source>
        <dbReference type="Pfam" id="PF01435"/>
    </source>
</evidence>
<dbReference type="GO" id="GO:0046872">
    <property type="term" value="F:metal ion binding"/>
    <property type="evidence" value="ECO:0007669"/>
    <property type="project" value="UniProtKB-KW"/>
</dbReference>
<dbReference type="InterPro" id="IPR051156">
    <property type="entry name" value="Mito/Outer_Membr_Metalloprot"/>
</dbReference>
<evidence type="ECO:0000256" key="3">
    <source>
        <dbReference type="ARBA" id="ARBA00022801"/>
    </source>
</evidence>